<dbReference type="Pfam" id="PF13561">
    <property type="entry name" value="adh_short_C2"/>
    <property type="match status" value="1"/>
</dbReference>
<keyword evidence="2" id="KW-0560">Oxidoreductase</keyword>
<dbReference type="AlphaFoldDB" id="A0A850CGB3"/>
<dbReference type="EMBL" id="JABFXE010000909">
    <property type="protein sequence ID" value="NUQ91105.1"/>
    <property type="molecule type" value="Genomic_DNA"/>
</dbReference>
<dbReference type="GO" id="GO:0016491">
    <property type="term" value="F:oxidoreductase activity"/>
    <property type="evidence" value="ECO:0007669"/>
    <property type="project" value="UniProtKB-KW"/>
</dbReference>
<dbReference type="NCBIfam" id="NF004779">
    <property type="entry name" value="PRK06125.1"/>
    <property type="match status" value="1"/>
</dbReference>
<dbReference type="InterPro" id="IPR036291">
    <property type="entry name" value="NAD(P)-bd_dom_sf"/>
</dbReference>
<dbReference type="Gene3D" id="3.40.50.720">
    <property type="entry name" value="NAD(P)-binding Rossmann-like Domain"/>
    <property type="match status" value="1"/>
</dbReference>
<evidence type="ECO:0000256" key="1">
    <source>
        <dbReference type="ARBA" id="ARBA00006484"/>
    </source>
</evidence>
<organism evidence="4 5">
    <name type="scientific">Glycomyces artemisiae</name>
    <dbReference type="NCBI Taxonomy" id="1076443"/>
    <lineage>
        <taxon>Bacteria</taxon>
        <taxon>Bacillati</taxon>
        <taxon>Actinomycetota</taxon>
        <taxon>Actinomycetes</taxon>
        <taxon>Glycomycetales</taxon>
        <taxon>Glycomycetaceae</taxon>
        <taxon>Glycomyces</taxon>
    </lineage>
</organism>
<dbReference type="SUPFAM" id="SSF51735">
    <property type="entry name" value="NAD(P)-binding Rossmann-fold domains"/>
    <property type="match status" value="1"/>
</dbReference>
<keyword evidence="3" id="KW-0520">NAD</keyword>
<evidence type="ECO:0000313" key="4">
    <source>
        <dbReference type="EMBL" id="NUQ91105.1"/>
    </source>
</evidence>
<dbReference type="PANTHER" id="PTHR43477:SF4">
    <property type="entry name" value="DEHYDROGENASE_REDUCTASE SDR FAMILY MEMBER 6"/>
    <property type="match status" value="1"/>
</dbReference>
<evidence type="ECO:0000313" key="5">
    <source>
        <dbReference type="Proteomes" id="UP000574690"/>
    </source>
</evidence>
<protein>
    <submittedName>
        <fullName evidence="4">SDR family oxidoreductase</fullName>
    </submittedName>
</protein>
<proteinExistence type="inferred from homology"/>
<comment type="similarity">
    <text evidence="1">Belongs to the short-chain dehydrogenases/reductases (SDR) family.</text>
</comment>
<dbReference type="InterPro" id="IPR002347">
    <property type="entry name" value="SDR_fam"/>
</dbReference>
<sequence length="258" mass="26269">MDLHLSGRKALITGASRGIGATAAEVFAGEGCDLHLAARDGAALEALALRLRAAHGTDVSVHPVDLRSPGAAAALADAVGPVDILVNNAGDVPGGSLAELDDSAWRGGFELKVFGYIALAKQVYAQMTAGGVIVNTIGASAERYDPAFIAGSTANAALVAFTRTLGGASPADGIRVVGVSPAPVDTERIVTLTKAMARNHLGSEDRYRELFARFPFGRPASTREIADAIAFLASDRSAYTSGVVLTVDGGLTAKAGLA</sequence>
<name>A0A850CGB3_9ACTN</name>
<dbReference type="PRINTS" id="PR00081">
    <property type="entry name" value="GDHRDH"/>
</dbReference>
<accession>A0A850CGB3</accession>
<dbReference type="InterPro" id="IPR051122">
    <property type="entry name" value="SDR_DHRS6-like"/>
</dbReference>
<gene>
    <name evidence="4" type="ORF">HOQ43_21895</name>
</gene>
<evidence type="ECO:0000256" key="3">
    <source>
        <dbReference type="ARBA" id="ARBA00023027"/>
    </source>
</evidence>
<dbReference type="PANTHER" id="PTHR43477">
    <property type="entry name" value="DIHYDROANTICAPSIN 7-DEHYDROGENASE"/>
    <property type="match status" value="1"/>
</dbReference>
<reference evidence="4 5" key="1">
    <citation type="submission" date="2020-05" db="EMBL/GenBank/DDBJ databases">
        <title>DNA-SIP metagenomic assembled genomes.</title>
        <authorList>
            <person name="Yu J."/>
        </authorList>
    </citation>
    <scope>NUCLEOTIDE SEQUENCE [LARGE SCALE GENOMIC DNA]</scope>
    <source>
        <strain evidence="4">Bin5.27</strain>
    </source>
</reference>
<evidence type="ECO:0000256" key="2">
    <source>
        <dbReference type="ARBA" id="ARBA00023002"/>
    </source>
</evidence>
<dbReference type="Proteomes" id="UP000574690">
    <property type="component" value="Unassembled WGS sequence"/>
</dbReference>
<comment type="caution">
    <text evidence="4">The sequence shown here is derived from an EMBL/GenBank/DDBJ whole genome shotgun (WGS) entry which is preliminary data.</text>
</comment>